<name>X1LYA4_9ZZZZ</name>
<sequence>DEVTREADFTLNGVGDVARFLKWLTGAVPELRQ</sequence>
<protein>
    <submittedName>
        <fullName evidence="1">Uncharacterized protein</fullName>
    </submittedName>
</protein>
<comment type="caution">
    <text evidence="1">The sequence shown here is derived from an EMBL/GenBank/DDBJ whole genome shotgun (WGS) entry which is preliminary data.</text>
</comment>
<gene>
    <name evidence="1" type="ORF">S06H3_21632</name>
</gene>
<reference evidence="1" key="1">
    <citation type="journal article" date="2014" name="Front. Microbiol.">
        <title>High frequency of phylogenetically diverse reductive dehalogenase-homologous genes in deep subseafloor sedimentary metagenomes.</title>
        <authorList>
            <person name="Kawai M."/>
            <person name="Futagami T."/>
            <person name="Toyoda A."/>
            <person name="Takaki Y."/>
            <person name="Nishi S."/>
            <person name="Hori S."/>
            <person name="Arai W."/>
            <person name="Tsubouchi T."/>
            <person name="Morono Y."/>
            <person name="Uchiyama I."/>
            <person name="Ito T."/>
            <person name="Fujiyama A."/>
            <person name="Inagaki F."/>
            <person name="Takami H."/>
        </authorList>
    </citation>
    <scope>NUCLEOTIDE SEQUENCE</scope>
    <source>
        <strain evidence="1">Expedition CK06-06</strain>
    </source>
</reference>
<proteinExistence type="predicted"/>
<organism evidence="1">
    <name type="scientific">marine sediment metagenome</name>
    <dbReference type="NCBI Taxonomy" id="412755"/>
    <lineage>
        <taxon>unclassified sequences</taxon>
        <taxon>metagenomes</taxon>
        <taxon>ecological metagenomes</taxon>
    </lineage>
</organism>
<evidence type="ECO:0000313" key="1">
    <source>
        <dbReference type="EMBL" id="GAI07410.1"/>
    </source>
</evidence>
<dbReference type="AlphaFoldDB" id="X1LYA4"/>
<accession>X1LYA4</accession>
<dbReference type="EMBL" id="BARV01011393">
    <property type="protein sequence ID" value="GAI07410.1"/>
    <property type="molecule type" value="Genomic_DNA"/>
</dbReference>
<feature type="non-terminal residue" evidence="1">
    <location>
        <position position="1"/>
    </location>
</feature>